<evidence type="ECO:0000313" key="2">
    <source>
        <dbReference type="EMBL" id="PSR82846.1"/>
    </source>
</evidence>
<proteinExistence type="predicted"/>
<dbReference type="Proteomes" id="UP000241462">
    <property type="component" value="Unassembled WGS sequence"/>
</dbReference>
<accession>A0A2T3A4U5</accession>
<keyword evidence="3" id="KW-1185">Reference proteome</keyword>
<dbReference type="EMBL" id="KZ678469">
    <property type="protein sequence ID" value="PSR82846.1"/>
    <property type="molecule type" value="Genomic_DNA"/>
</dbReference>
<name>A0A2T3A4U5_9PEZI</name>
<sequence length="155" mass="17051">MWSEELATVVVKERFGLGRWDLGWQTLAVAQQGRSRGQKKLRRRDSAWAGSARATQLGSCAGVGLAKAGLELGLLFRAMERFCLWQIRAEIPSLQGRSRPPTFCVPGLTGLVVSRLVPLYLLLRTSARASGFQSSDAGREQRKKHPVFKQSPAAS</sequence>
<evidence type="ECO:0000256" key="1">
    <source>
        <dbReference type="SAM" id="MobiDB-lite"/>
    </source>
</evidence>
<protein>
    <submittedName>
        <fullName evidence="2">Uncharacterized protein</fullName>
    </submittedName>
</protein>
<dbReference type="InParanoid" id="A0A2T3A4U5"/>
<feature type="region of interest" description="Disordered" evidence="1">
    <location>
        <begin position="132"/>
        <end position="155"/>
    </location>
</feature>
<dbReference type="AlphaFoldDB" id="A0A2T3A4U5"/>
<reference evidence="2 3" key="1">
    <citation type="journal article" date="2018" name="Mycol. Prog.">
        <title>Coniella lustricola, a new species from submerged detritus.</title>
        <authorList>
            <person name="Raudabaugh D.B."/>
            <person name="Iturriaga T."/>
            <person name="Carver A."/>
            <person name="Mondo S."/>
            <person name="Pangilinan J."/>
            <person name="Lipzen A."/>
            <person name="He G."/>
            <person name="Amirebrahimi M."/>
            <person name="Grigoriev I.V."/>
            <person name="Miller A.N."/>
        </authorList>
    </citation>
    <scope>NUCLEOTIDE SEQUENCE [LARGE SCALE GENOMIC DNA]</scope>
    <source>
        <strain evidence="2 3">B22-T-1</strain>
    </source>
</reference>
<evidence type="ECO:0000313" key="3">
    <source>
        <dbReference type="Proteomes" id="UP000241462"/>
    </source>
</evidence>
<gene>
    <name evidence="2" type="ORF">BD289DRAFT_296033</name>
</gene>
<organism evidence="2 3">
    <name type="scientific">Coniella lustricola</name>
    <dbReference type="NCBI Taxonomy" id="2025994"/>
    <lineage>
        <taxon>Eukaryota</taxon>
        <taxon>Fungi</taxon>
        <taxon>Dikarya</taxon>
        <taxon>Ascomycota</taxon>
        <taxon>Pezizomycotina</taxon>
        <taxon>Sordariomycetes</taxon>
        <taxon>Sordariomycetidae</taxon>
        <taxon>Diaporthales</taxon>
        <taxon>Schizoparmaceae</taxon>
        <taxon>Coniella</taxon>
    </lineage>
</organism>